<gene>
    <name evidence="1" type="ORF">ENT78_07660</name>
</gene>
<name>A0A7V4KDV9_FERPE</name>
<comment type="caution">
    <text evidence="1">The sequence shown here is derived from an EMBL/GenBank/DDBJ whole genome shotgun (WGS) entry which is preliminary data.</text>
</comment>
<dbReference type="EMBL" id="DSZZ01000356">
    <property type="protein sequence ID" value="HGU53378.1"/>
    <property type="molecule type" value="Genomic_DNA"/>
</dbReference>
<sequence length="287" mass="33105">MNDVEEVVETLCRKLEAIKMKYLEEIFEEYKRGAKKLRNLVEQGTEKLEIGDIIAIYGEDIAYGIVFEKIGDMYNAIFLTTELILGGAGQKIEIDHLVRSVKVTPINFYITNDLVKYCEVIGRVKEDELKKIVENFKKMANRKYKGIWEKFYTFEIKRIQIFYDAFLSKMINYEEHSENEADETENEADEKIIDLSKFFKKEELEKLLPSVAAASTSDKYENIIIEVSDGFANLYLPDELIGKEAEVYLSGKLIYTGKLSSTIKLAVGHNFPSALLKEKLQIKLRES</sequence>
<dbReference type="AlphaFoldDB" id="A0A7V4KDV9"/>
<reference evidence="1" key="1">
    <citation type="journal article" date="2020" name="mSystems">
        <title>Genome- and Community-Level Interaction Insights into Carbon Utilization and Element Cycling Functions of Hydrothermarchaeota in Hydrothermal Sediment.</title>
        <authorList>
            <person name="Zhou Z."/>
            <person name="Liu Y."/>
            <person name="Xu W."/>
            <person name="Pan J."/>
            <person name="Luo Z.H."/>
            <person name="Li M."/>
        </authorList>
    </citation>
    <scope>NUCLEOTIDE SEQUENCE [LARGE SCALE GENOMIC DNA]</scope>
    <source>
        <strain evidence="1">SpSt-61</strain>
    </source>
</reference>
<protein>
    <submittedName>
        <fullName evidence="1">Uncharacterized protein</fullName>
    </submittedName>
</protein>
<evidence type="ECO:0000313" key="1">
    <source>
        <dbReference type="EMBL" id="HGU53378.1"/>
    </source>
</evidence>
<accession>A0A7V4KDV9</accession>
<organism evidence="1">
    <name type="scientific">Fervidobacterium pennivorans</name>
    <dbReference type="NCBI Taxonomy" id="93466"/>
    <lineage>
        <taxon>Bacteria</taxon>
        <taxon>Thermotogati</taxon>
        <taxon>Thermotogota</taxon>
        <taxon>Thermotogae</taxon>
        <taxon>Thermotogales</taxon>
        <taxon>Fervidobacteriaceae</taxon>
        <taxon>Fervidobacterium</taxon>
    </lineage>
</organism>
<proteinExistence type="predicted"/>